<feature type="transmembrane region" description="Helical" evidence="1">
    <location>
        <begin position="36"/>
        <end position="54"/>
    </location>
</feature>
<sequence length="183" mass="20160">MSHLNISSSLQTRSDAEPVDPSLVQLFVSESTTSQYFIVALATLLVYHSIITLDKEVHLTGMTTCKSNPRSSVSIIYFANHYIGLLAAACNITFALFTESLARYFVSRVTLRASIVLMQTPDLAITVLIDYILLIRVLALYHQDRKLSITLKILLGLDAGLNLGILIYGTVFEDLYIGSLAEG</sequence>
<feature type="transmembrane region" description="Helical" evidence="1">
    <location>
        <begin position="75"/>
        <end position="97"/>
    </location>
</feature>
<dbReference type="OrthoDB" id="2745134at2759"/>
<dbReference type="Proteomes" id="UP000757232">
    <property type="component" value="Unassembled WGS sequence"/>
</dbReference>
<evidence type="ECO:0000313" key="4">
    <source>
        <dbReference type="Proteomes" id="UP000757232"/>
    </source>
</evidence>
<protein>
    <recommendedName>
        <fullName evidence="2">DUF6533 domain-containing protein</fullName>
    </recommendedName>
</protein>
<evidence type="ECO:0000256" key="1">
    <source>
        <dbReference type="SAM" id="Phobius"/>
    </source>
</evidence>
<evidence type="ECO:0000259" key="2">
    <source>
        <dbReference type="Pfam" id="PF20151"/>
    </source>
</evidence>
<dbReference type="EMBL" id="LNZH02000212">
    <property type="protein sequence ID" value="OCB85045.1"/>
    <property type="molecule type" value="Genomic_DNA"/>
</dbReference>
<gene>
    <name evidence="3" type="ORF">A7U60_g8002</name>
</gene>
<keyword evidence="1" id="KW-1133">Transmembrane helix</keyword>
<keyword evidence="1" id="KW-0812">Transmembrane</keyword>
<dbReference type="AlphaFoldDB" id="A0A9Q5HS92"/>
<reference evidence="3" key="1">
    <citation type="submission" date="2016-06" db="EMBL/GenBank/DDBJ databases">
        <title>Draft Genome sequence of the fungus Inonotus baumii.</title>
        <authorList>
            <person name="Zhu H."/>
            <person name="Lin W."/>
        </authorList>
    </citation>
    <scope>NUCLEOTIDE SEQUENCE</scope>
    <source>
        <strain evidence="3">821</strain>
    </source>
</reference>
<proteinExistence type="predicted"/>
<feature type="transmembrane region" description="Helical" evidence="1">
    <location>
        <begin position="153"/>
        <end position="171"/>
    </location>
</feature>
<feature type="transmembrane region" description="Helical" evidence="1">
    <location>
        <begin position="123"/>
        <end position="141"/>
    </location>
</feature>
<name>A0A9Q5HS92_SANBA</name>
<feature type="domain" description="DUF6533" evidence="2">
    <location>
        <begin position="36"/>
        <end position="86"/>
    </location>
</feature>
<keyword evidence="1" id="KW-0472">Membrane</keyword>
<dbReference type="Pfam" id="PF20151">
    <property type="entry name" value="DUF6533"/>
    <property type="match status" value="1"/>
</dbReference>
<keyword evidence="4" id="KW-1185">Reference proteome</keyword>
<dbReference type="InterPro" id="IPR045340">
    <property type="entry name" value="DUF6533"/>
</dbReference>
<evidence type="ECO:0000313" key="3">
    <source>
        <dbReference type="EMBL" id="OCB85045.1"/>
    </source>
</evidence>
<organism evidence="3 4">
    <name type="scientific">Sanghuangporus baumii</name>
    <name type="common">Phellinus baumii</name>
    <dbReference type="NCBI Taxonomy" id="108892"/>
    <lineage>
        <taxon>Eukaryota</taxon>
        <taxon>Fungi</taxon>
        <taxon>Dikarya</taxon>
        <taxon>Basidiomycota</taxon>
        <taxon>Agaricomycotina</taxon>
        <taxon>Agaricomycetes</taxon>
        <taxon>Hymenochaetales</taxon>
        <taxon>Hymenochaetaceae</taxon>
        <taxon>Sanghuangporus</taxon>
    </lineage>
</organism>
<comment type="caution">
    <text evidence="3">The sequence shown here is derived from an EMBL/GenBank/DDBJ whole genome shotgun (WGS) entry which is preliminary data.</text>
</comment>
<accession>A0A9Q5HS92</accession>